<keyword evidence="1" id="KW-0472">Membrane</keyword>
<feature type="transmembrane region" description="Helical" evidence="1">
    <location>
        <begin position="148"/>
        <end position="166"/>
    </location>
</feature>
<feature type="domain" description="MSP" evidence="3">
    <location>
        <begin position="25"/>
        <end position="160"/>
    </location>
</feature>
<keyword evidence="1" id="KW-1133">Transmembrane helix</keyword>
<gene>
    <name evidence="4" type="ORF">A3I42_02260</name>
</gene>
<evidence type="ECO:0000259" key="3">
    <source>
        <dbReference type="PROSITE" id="PS50202"/>
    </source>
</evidence>
<sequence>MKFILYFAILFIVHCSLIPSAHAVGISVSPRELVLHGAPNKEITGAFTVMNPSRETVIYEVENDSLLPFIITPTTFLLEPNKSAHVTVEYQSDVRTGRDLSAQTSLSILGRPLTVRATNAASGIKLPVTISTGQVAGVATARDDPSTAGAVLISIVLIFIGVLIFTRERTHQ</sequence>
<dbReference type="InterPro" id="IPR008962">
    <property type="entry name" value="PapD-like_sf"/>
</dbReference>
<proteinExistence type="predicted"/>
<name>A0A1F7VDT4_9BACT</name>
<comment type="caution">
    <text evidence="4">The sequence shown here is derived from an EMBL/GenBank/DDBJ whole genome shotgun (WGS) entry which is preliminary data.</text>
</comment>
<feature type="chain" id="PRO_5009533264" description="MSP domain-containing protein" evidence="2">
    <location>
        <begin position="24"/>
        <end position="172"/>
    </location>
</feature>
<reference evidence="4 5" key="1">
    <citation type="journal article" date="2016" name="Nat. Commun.">
        <title>Thousands of microbial genomes shed light on interconnected biogeochemical processes in an aquifer system.</title>
        <authorList>
            <person name="Anantharaman K."/>
            <person name="Brown C.T."/>
            <person name="Hug L.A."/>
            <person name="Sharon I."/>
            <person name="Castelle C.J."/>
            <person name="Probst A.J."/>
            <person name="Thomas B.C."/>
            <person name="Singh A."/>
            <person name="Wilkins M.J."/>
            <person name="Karaoz U."/>
            <person name="Brodie E.L."/>
            <person name="Williams K.H."/>
            <person name="Hubbard S.S."/>
            <person name="Banfield J.F."/>
        </authorList>
    </citation>
    <scope>NUCLEOTIDE SEQUENCE [LARGE SCALE GENOMIC DNA]</scope>
</reference>
<dbReference type="SUPFAM" id="SSF49354">
    <property type="entry name" value="PapD-like"/>
    <property type="match status" value="1"/>
</dbReference>
<accession>A0A1F7VDT4</accession>
<organism evidence="4 5">
    <name type="scientific">Candidatus Uhrbacteria bacterium RIFCSPLOWO2_02_FULL_49_11</name>
    <dbReference type="NCBI Taxonomy" id="1802409"/>
    <lineage>
        <taxon>Bacteria</taxon>
        <taxon>Candidatus Uhriibacteriota</taxon>
    </lineage>
</organism>
<evidence type="ECO:0000313" key="5">
    <source>
        <dbReference type="Proteomes" id="UP000178264"/>
    </source>
</evidence>
<dbReference type="EMBL" id="MGER01000017">
    <property type="protein sequence ID" value="OGL88676.1"/>
    <property type="molecule type" value="Genomic_DNA"/>
</dbReference>
<evidence type="ECO:0000256" key="2">
    <source>
        <dbReference type="SAM" id="SignalP"/>
    </source>
</evidence>
<keyword evidence="1" id="KW-0812">Transmembrane</keyword>
<dbReference type="AlphaFoldDB" id="A0A1F7VDT4"/>
<evidence type="ECO:0000256" key="1">
    <source>
        <dbReference type="SAM" id="Phobius"/>
    </source>
</evidence>
<evidence type="ECO:0000313" key="4">
    <source>
        <dbReference type="EMBL" id="OGL88676.1"/>
    </source>
</evidence>
<dbReference type="InterPro" id="IPR013783">
    <property type="entry name" value="Ig-like_fold"/>
</dbReference>
<dbReference type="Gene3D" id="2.60.40.10">
    <property type="entry name" value="Immunoglobulins"/>
    <property type="match status" value="1"/>
</dbReference>
<dbReference type="InterPro" id="IPR000535">
    <property type="entry name" value="MSP_dom"/>
</dbReference>
<feature type="signal peptide" evidence="2">
    <location>
        <begin position="1"/>
        <end position="23"/>
    </location>
</feature>
<dbReference type="PROSITE" id="PS50202">
    <property type="entry name" value="MSP"/>
    <property type="match status" value="1"/>
</dbReference>
<dbReference type="Proteomes" id="UP000178264">
    <property type="component" value="Unassembled WGS sequence"/>
</dbReference>
<protein>
    <recommendedName>
        <fullName evidence="3">MSP domain-containing protein</fullName>
    </recommendedName>
</protein>
<keyword evidence="2" id="KW-0732">Signal</keyword>